<comment type="similarity">
    <text evidence="1 4">Belongs to the SEC8 family.</text>
</comment>
<dbReference type="PANTHER" id="PTHR14146">
    <property type="entry name" value="EXOCYST COMPLEX COMPONENT 4"/>
    <property type="match status" value="1"/>
</dbReference>
<evidence type="ECO:0000313" key="7">
    <source>
        <dbReference type="Proteomes" id="UP000887569"/>
    </source>
</evidence>
<feature type="region of interest" description="Disordered" evidence="5">
    <location>
        <begin position="1"/>
        <end position="21"/>
    </location>
</feature>
<evidence type="ECO:0000256" key="1">
    <source>
        <dbReference type="ARBA" id="ARBA00010470"/>
    </source>
</evidence>
<dbReference type="Proteomes" id="UP000887569">
    <property type="component" value="Unplaced"/>
</dbReference>
<dbReference type="GO" id="GO:0006904">
    <property type="term" value="P:vesicle docking involved in exocytosis"/>
    <property type="evidence" value="ECO:0007669"/>
    <property type="project" value="InterPro"/>
</dbReference>
<dbReference type="GO" id="GO:0015031">
    <property type="term" value="P:protein transport"/>
    <property type="evidence" value="ECO:0007669"/>
    <property type="project" value="UniProtKB-KW"/>
</dbReference>
<evidence type="ECO:0000259" key="6">
    <source>
        <dbReference type="Pfam" id="PF04048"/>
    </source>
</evidence>
<keyword evidence="2 4" id="KW-0813">Transport</keyword>
<sequence>MANRDEKPRAPPRARNANESSTSALLLNMIRTLTTSSSDDQKELDRHRLEMGFAESSAEIDQLVKEHENDVGTCLESFRSVSSRITACRERVHSVRSGLLTCRTLLQCRRDDLKRLWMENAQQRHVSTILAQIESIKRIDSEVDEAITRSDYLTAANSLKEADLLLNGPFSNIDGLSHLRLHVHETSKKLVEHLVDDIVNHLIIRPFEFQLMEVIKSFPEGKASESAECSAIVARCCAEPASVTSTYDGSDASAHLLCCIRALCVFGYLGTTLTRIVGASPGVLQRLINLSATVLCVAFDGNEKGDALHLSHYMQLLLSQLKSSYEAHCLMDEQVKKVQSEQSNPEQVVSLAANYWPMAQEAIEKVISEYVYVHTSSPQDTSEKSTNSEKVVLFRFDASACATSVSSGQSSKQMHASVCSPSPWNITSLYPQLEQFCCEREAESGQKPCRLRRFLHSFIVDVFIDRFKCKLENLAEQALQGSDAWRILVHYPNPKVLASCWNMFAVCDEIGKLIETMAAYTERLSALWLLVIDEFAKSATGVYEKIIRPSSESEEGRERRKISAAWAVDEDISRLLKSLPNWFMVSTYEATPTPSLGTPNALLPTNESESDIRERNERESEILIGNLGTAKQLVRDELITDMELIRSLTCMHESLKWFCTRMRSLIAALPESARLAMRRCLIHMQSANPELNNDMQENIYSAVERRLGELDSMADTCLLIIHLELRVHCFFHLLPLARVRPSLPHDELDNEVVDFGRDMMQFHQLLNAYLPVHKMKYLFDGLGHLSASIFIHSSQHMQKLSENGKKRVCRNVFAVQQRLSQLTGRRESELERARAFFELLNHDPDQLLALILERGAVFSHLEYTYLLSLAVRSHPVLGAQPGALEQRISQLKSILSQIKKS</sequence>
<dbReference type="Pfam" id="PF04048">
    <property type="entry name" value="Sec8_N"/>
    <property type="match status" value="1"/>
</dbReference>
<keyword evidence="3 4" id="KW-0268">Exocytosis</keyword>
<accession>A0A915ABY4</accession>
<reference evidence="8" key="1">
    <citation type="submission" date="2022-11" db="UniProtKB">
        <authorList>
            <consortium name="WormBaseParasite"/>
        </authorList>
    </citation>
    <scope>IDENTIFICATION</scope>
</reference>
<dbReference type="InterPro" id="IPR007191">
    <property type="entry name" value="Sec8_exocyst_N"/>
</dbReference>
<dbReference type="PANTHER" id="PTHR14146:SF0">
    <property type="entry name" value="EXOCYST COMPLEX COMPONENT 4"/>
    <property type="match status" value="1"/>
</dbReference>
<dbReference type="GO" id="GO:0006612">
    <property type="term" value="P:protein targeting to membrane"/>
    <property type="evidence" value="ECO:0007669"/>
    <property type="project" value="UniProtKB-UniRule"/>
</dbReference>
<feature type="domain" description="Exocyst complex component Sec8 N-terminal" evidence="6">
    <location>
        <begin position="57"/>
        <end position="145"/>
    </location>
</feature>
<dbReference type="GO" id="GO:0032584">
    <property type="term" value="C:growth cone membrane"/>
    <property type="evidence" value="ECO:0007669"/>
    <property type="project" value="TreeGrafter"/>
</dbReference>
<dbReference type="GO" id="GO:0045202">
    <property type="term" value="C:synapse"/>
    <property type="evidence" value="ECO:0007669"/>
    <property type="project" value="TreeGrafter"/>
</dbReference>
<evidence type="ECO:0000256" key="4">
    <source>
        <dbReference type="RuleBase" id="RU367079"/>
    </source>
</evidence>
<dbReference type="GO" id="GO:0000145">
    <property type="term" value="C:exocyst"/>
    <property type="evidence" value="ECO:0007669"/>
    <property type="project" value="UniProtKB-UniRule"/>
</dbReference>
<evidence type="ECO:0000313" key="8">
    <source>
        <dbReference type="WBParaSite" id="PgR005X_g028_t01"/>
    </source>
</evidence>
<evidence type="ECO:0000256" key="5">
    <source>
        <dbReference type="SAM" id="MobiDB-lite"/>
    </source>
</evidence>
<dbReference type="AlphaFoldDB" id="A0A915ABY4"/>
<protein>
    <recommendedName>
        <fullName evidence="4">Exocyst complex component Sec8</fullName>
    </recommendedName>
</protein>
<evidence type="ECO:0000256" key="2">
    <source>
        <dbReference type="ARBA" id="ARBA00022448"/>
    </source>
</evidence>
<name>A0A915ABY4_PARUN</name>
<keyword evidence="4" id="KW-0653">Protein transport</keyword>
<dbReference type="GO" id="GO:0090522">
    <property type="term" value="P:vesicle tethering involved in exocytosis"/>
    <property type="evidence" value="ECO:0007669"/>
    <property type="project" value="UniProtKB-UniRule"/>
</dbReference>
<dbReference type="WBParaSite" id="PgR005X_g028_t01">
    <property type="protein sequence ID" value="PgR005X_g028_t01"/>
    <property type="gene ID" value="PgR005X_g028"/>
</dbReference>
<organism evidence="7 8">
    <name type="scientific">Parascaris univalens</name>
    <name type="common">Nematode worm</name>
    <dbReference type="NCBI Taxonomy" id="6257"/>
    <lineage>
        <taxon>Eukaryota</taxon>
        <taxon>Metazoa</taxon>
        <taxon>Ecdysozoa</taxon>
        <taxon>Nematoda</taxon>
        <taxon>Chromadorea</taxon>
        <taxon>Rhabditida</taxon>
        <taxon>Spirurina</taxon>
        <taxon>Ascaridomorpha</taxon>
        <taxon>Ascaridoidea</taxon>
        <taxon>Ascarididae</taxon>
        <taxon>Parascaris</taxon>
    </lineage>
</organism>
<evidence type="ECO:0000256" key="3">
    <source>
        <dbReference type="ARBA" id="ARBA00022483"/>
    </source>
</evidence>
<comment type="function">
    <text evidence="4">Component of the exocyst complex involved in the docking of exocytic vesicles with fusion sites on the plasma membrane.</text>
</comment>
<dbReference type="GO" id="GO:0007268">
    <property type="term" value="P:chemical synaptic transmission"/>
    <property type="evidence" value="ECO:0007669"/>
    <property type="project" value="TreeGrafter"/>
</dbReference>
<keyword evidence="7" id="KW-1185">Reference proteome</keyword>
<dbReference type="InterPro" id="IPR039682">
    <property type="entry name" value="Sec8/EXOC4"/>
</dbReference>
<proteinExistence type="inferred from homology"/>
<dbReference type="GO" id="GO:0006893">
    <property type="term" value="P:Golgi to plasma membrane transport"/>
    <property type="evidence" value="ECO:0007669"/>
    <property type="project" value="TreeGrafter"/>
</dbReference>